<dbReference type="SUPFAM" id="SSF109604">
    <property type="entry name" value="HD-domain/PDEase-like"/>
    <property type="match status" value="1"/>
</dbReference>
<dbReference type="AlphaFoldDB" id="A0A9D1WPJ9"/>
<dbReference type="NCBIfam" id="TIGR01587">
    <property type="entry name" value="cas3_core"/>
    <property type="match status" value="1"/>
</dbReference>
<keyword evidence="6" id="KW-0378">Hydrolase</keyword>
<dbReference type="Gene3D" id="1.10.3210.30">
    <property type="match status" value="1"/>
</dbReference>
<evidence type="ECO:0000256" key="5">
    <source>
        <dbReference type="ARBA" id="ARBA00022741"/>
    </source>
</evidence>
<dbReference type="GO" id="GO:0004518">
    <property type="term" value="F:nuclease activity"/>
    <property type="evidence" value="ECO:0007669"/>
    <property type="project" value="UniProtKB-KW"/>
</dbReference>
<evidence type="ECO:0000256" key="6">
    <source>
        <dbReference type="ARBA" id="ARBA00022801"/>
    </source>
</evidence>
<comment type="caution">
    <text evidence="12">The sequence shown here is derived from an EMBL/GenBank/DDBJ whole genome shotgun (WGS) entry which is preliminary data.</text>
</comment>
<name>A0A9D1WPJ9_9FIRM</name>
<dbReference type="Pfam" id="PF22590">
    <property type="entry name" value="Cas3-like_C_2"/>
    <property type="match status" value="1"/>
</dbReference>
<dbReference type="SMART" id="SM00487">
    <property type="entry name" value="DEXDc"/>
    <property type="match status" value="1"/>
</dbReference>
<evidence type="ECO:0000256" key="1">
    <source>
        <dbReference type="ARBA" id="ARBA00006847"/>
    </source>
</evidence>
<dbReference type="PROSITE" id="PS51192">
    <property type="entry name" value="HELICASE_ATP_BIND_1"/>
    <property type="match status" value="1"/>
</dbReference>
<comment type="similarity">
    <text evidence="2">In the central section; belongs to the CRISPR-associated helicase Cas3 family.</text>
</comment>
<accession>A0A9D1WPJ9</accession>
<sequence>MSQYLAHVAPDGREQTVLAHLEGTAALCAHFAAAFGAEGQGKAAGFAHDLGKYAAAFQRRLLNNGPKVDHATAGAFECWKLGQPFAAFAVAGHHGGLPDGGGQGDRPEVGTFWGRINRAAQGGLDDYSAWKQELSLPAAAIPDFLQRDALAGMFFTRMLFSCLVDADYTDTENFMKGRSIENGNTASIEQLWEALQKSISDWFPPKGALNAQRCAILEQCIREGERQEPGLFTLTVPTGGGKTVASLAFALAQAKAQGMKRIIYVIPFTSIIEQTAQKFRDILGADNVLEHHSNVQYDLGEEATPESLRLARATETWDMPVVVTTAVQFFESLYSCRPSQCRKLHNLAQSVIIFDEAQMLPLPYLRPCVWAISQLVRRYGASAVLCTATQPALEPIFREFTPELPITELCPAPVFQWAIFRRVTFRRAGVLGYDELAAQLQVQEQVLCIVNSRKSAQEIFRQLTGEGNFHLSTLMYPAHRRAVLKEIRRRLREGLSCRVVSTSLVEAGVDVDFPAVYREEAGLDSILQAAGRCNREGKRAPEDSIVTIFRGEDGTPPLFAAATGAGRYVMKHWEELDSPQAIHAYFSTLLDLKGKEAQDMQHILGLMQSERFPFRTVAERFHLINTPTTTVYIPQGEGAHLVERLRAGEYSRGLYRQLGQYGVAVFDQHFQALDRAGALERLGDGSALLANLELYTESTGLKLDVERGIAHIL</sequence>
<comment type="similarity">
    <text evidence="1">In the N-terminal section; belongs to the CRISPR-associated nuclease Cas3-HD family.</text>
</comment>
<evidence type="ECO:0000259" key="11">
    <source>
        <dbReference type="PROSITE" id="PS51643"/>
    </source>
</evidence>
<feature type="domain" description="HD Cas3-type" evidence="11">
    <location>
        <begin position="10"/>
        <end position="169"/>
    </location>
</feature>
<dbReference type="CDD" id="cd09641">
    <property type="entry name" value="Cas3''_I"/>
    <property type="match status" value="1"/>
</dbReference>
<dbReference type="SUPFAM" id="SSF52540">
    <property type="entry name" value="P-loop containing nucleoside triphosphate hydrolases"/>
    <property type="match status" value="1"/>
</dbReference>
<dbReference type="GO" id="GO:0005524">
    <property type="term" value="F:ATP binding"/>
    <property type="evidence" value="ECO:0007669"/>
    <property type="project" value="UniProtKB-KW"/>
</dbReference>
<gene>
    <name evidence="12" type="primary">cas3</name>
    <name evidence="12" type="ORF">H9736_01405</name>
</gene>
<dbReference type="InterPro" id="IPR006474">
    <property type="entry name" value="Helicase_Cas3_CRISPR-ass_core"/>
</dbReference>
<dbReference type="CDD" id="cd17930">
    <property type="entry name" value="DEXHc_cas3"/>
    <property type="match status" value="1"/>
</dbReference>
<reference evidence="12" key="2">
    <citation type="submission" date="2021-04" db="EMBL/GenBank/DDBJ databases">
        <authorList>
            <person name="Gilroy R."/>
        </authorList>
    </citation>
    <scope>NUCLEOTIDE SEQUENCE</scope>
    <source>
        <strain evidence="12">CHK188-5543</strain>
    </source>
</reference>
<keyword evidence="4" id="KW-0479">Metal-binding</keyword>
<dbReference type="GO" id="GO:0003676">
    <property type="term" value="F:nucleic acid binding"/>
    <property type="evidence" value="ECO:0007669"/>
    <property type="project" value="InterPro"/>
</dbReference>
<dbReference type="NCBIfam" id="TIGR01596">
    <property type="entry name" value="cas3_HD"/>
    <property type="match status" value="1"/>
</dbReference>
<feature type="domain" description="Helicase ATP-binding" evidence="10">
    <location>
        <begin position="223"/>
        <end position="408"/>
    </location>
</feature>
<dbReference type="InterPro" id="IPR006483">
    <property type="entry name" value="CRISPR-assoc_Cas3_HD"/>
</dbReference>
<keyword evidence="7" id="KW-0347">Helicase</keyword>
<keyword evidence="8" id="KW-0067">ATP-binding</keyword>
<dbReference type="InterPro" id="IPR011545">
    <property type="entry name" value="DEAD/DEAH_box_helicase_dom"/>
</dbReference>
<dbReference type="Gene3D" id="3.40.50.300">
    <property type="entry name" value="P-loop containing nucleotide triphosphate hydrolases"/>
    <property type="match status" value="2"/>
</dbReference>
<dbReference type="EMBL" id="DXES01000031">
    <property type="protein sequence ID" value="HIX64884.1"/>
    <property type="molecule type" value="Genomic_DNA"/>
</dbReference>
<keyword evidence="9" id="KW-0051">Antiviral defense</keyword>
<evidence type="ECO:0000256" key="9">
    <source>
        <dbReference type="ARBA" id="ARBA00023118"/>
    </source>
</evidence>
<dbReference type="PROSITE" id="PS51643">
    <property type="entry name" value="HD_CAS3"/>
    <property type="match status" value="1"/>
</dbReference>
<evidence type="ECO:0000259" key="10">
    <source>
        <dbReference type="PROSITE" id="PS51192"/>
    </source>
</evidence>
<organism evidence="12 13">
    <name type="scientific">Candidatus Anaerotruncus excrementipullorum</name>
    <dbReference type="NCBI Taxonomy" id="2838465"/>
    <lineage>
        <taxon>Bacteria</taxon>
        <taxon>Bacillati</taxon>
        <taxon>Bacillota</taxon>
        <taxon>Clostridia</taxon>
        <taxon>Eubacteriales</taxon>
        <taxon>Oscillospiraceae</taxon>
        <taxon>Anaerotruncus</taxon>
    </lineage>
</organism>
<evidence type="ECO:0000313" key="12">
    <source>
        <dbReference type="EMBL" id="HIX64884.1"/>
    </source>
</evidence>
<evidence type="ECO:0000256" key="4">
    <source>
        <dbReference type="ARBA" id="ARBA00022723"/>
    </source>
</evidence>
<evidence type="ECO:0000256" key="8">
    <source>
        <dbReference type="ARBA" id="ARBA00022840"/>
    </source>
</evidence>
<dbReference type="InterPro" id="IPR027417">
    <property type="entry name" value="P-loop_NTPase"/>
</dbReference>
<evidence type="ECO:0000256" key="2">
    <source>
        <dbReference type="ARBA" id="ARBA00009046"/>
    </source>
</evidence>
<evidence type="ECO:0000256" key="3">
    <source>
        <dbReference type="ARBA" id="ARBA00022722"/>
    </source>
</evidence>
<dbReference type="InterPro" id="IPR054712">
    <property type="entry name" value="Cas3-like_dom"/>
</dbReference>
<proteinExistence type="inferred from homology"/>
<dbReference type="GO" id="GO:0016787">
    <property type="term" value="F:hydrolase activity"/>
    <property type="evidence" value="ECO:0007669"/>
    <property type="project" value="UniProtKB-KW"/>
</dbReference>
<dbReference type="InterPro" id="IPR038257">
    <property type="entry name" value="CRISPR-assoc_Cas3_HD_sf"/>
</dbReference>
<dbReference type="GO" id="GO:0004386">
    <property type="term" value="F:helicase activity"/>
    <property type="evidence" value="ECO:0007669"/>
    <property type="project" value="UniProtKB-KW"/>
</dbReference>
<keyword evidence="5" id="KW-0547">Nucleotide-binding</keyword>
<dbReference type="GO" id="GO:0051607">
    <property type="term" value="P:defense response to virus"/>
    <property type="evidence" value="ECO:0007669"/>
    <property type="project" value="UniProtKB-KW"/>
</dbReference>
<protein>
    <submittedName>
        <fullName evidence="12">CRISPR-associated helicase Cas3</fullName>
    </submittedName>
</protein>
<dbReference type="GO" id="GO:0046872">
    <property type="term" value="F:metal ion binding"/>
    <property type="evidence" value="ECO:0007669"/>
    <property type="project" value="UniProtKB-KW"/>
</dbReference>
<dbReference type="InterPro" id="IPR014001">
    <property type="entry name" value="Helicase_ATP-bd"/>
</dbReference>
<dbReference type="Proteomes" id="UP000886800">
    <property type="component" value="Unassembled WGS sequence"/>
</dbReference>
<evidence type="ECO:0000256" key="7">
    <source>
        <dbReference type="ARBA" id="ARBA00022806"/>
    </source>
</evidence>
<reference evidence="12" key="1">
    <citation type="journal article" date="2021" name="PeerJ">
        <title>Extensive microbial diversity within the chicken gut microbiome revealed by metagenomics and culture.</title>
        <authorList>
            <person name="Gilroy R."/>
            <person name="Ravi A."/>
            <person name="Getino M."/>
            <person name="Pursley I."/>
            <person name="Horton D.L."/>
            <person name="Alikhan N.F."/>
            <person name="Baker D."/>
            <person name="Gharbi K."/>
            <person name="Hall N."/>
            <person name="Watson M."/>
            <person name="Adriaenssens E.M."/>
            <person name="Foster-Nyarko E."/>
            <person name="Jarju S."/>
            <person name="Secka A."/>
            <person name="Antonio M."/>
            <person name="Oren A."/>
            <person name="Chaudhuri R.R."/>
            <person name="La Ragione R."/>
            <person name="Hildebrand F."/>
            <person name="Pallen M.J."/>
        </authorList>
    </citation>
    <scope>NUCLEOTIDE SEQUENCE</scope>
    <source>
        <strain evidence="12">CHK188-5543</strain>
    </source>
</reference>
<keyword evidence="3" id="KW-0540">Nuclease</keyword>
<evidence type="ECO:0000313" key="13">
    <source>
        <dbReference type="Proteomes" id="UP000886800"/>
    </source>
</evidence>
<dbReference type="Pfam" id="PF00270">
    <property type="entry name" value="DEAD"/>
    <property type="match status" value="1"/>
</dbReference>